<evidence type="ECO:0000313" key="4">
    <source>
        <dbReference type="Proteomes" id="UP001162135"/>
    </source>
</evidence>
<dbReference type="SUPFAM" id="SSF55785">
    <property type="entry name" value="PYP-like sensor domain (PAS domain)"/>
    <property type="match status" value="1"/>
</dbReference>
<dbReference type="InterPro" id="IPR000014">
    <property type="entry name" value="PAS"/>
</dbReference>
<dbReference type="InterPro" id="IPR001633">
    <property type="entry name" value="EAL_dom"/>
</dbReference>
<dbReference type="Pfam" id="PF00563">
    <property type="entry name" value="EAL"/>
    <property type="match status" value="1"/>
</dbReference>
<dbReference type="EMBL" id="PGFS01000001">
    <property type="protein sequence ID" value="MDH4574122.1"/>
    <property type="molecule type" value="Genomic_DNA"/>
</dbReference>
<dbReference type="CDD" id="cd00130">
    <property type="entry name" value="PAS"/>
    <property type="match status" value="1"/>
</dbReference>
<dbReference type="SUPFAM" id="SSF141868">
    <property type="entry name" value="EAL domain-like"/>
    <property type="match status" value="1"/>
</dbReference>
<sequence length="649" mass="72948">MSDASLTDAEARERHLIAEIDSISNQLCQAVDGQFEFHVHTDSDEIALQKMAQLNNFVLDSVRRTIRDLKASRDELESRVQERTQRLNLVLTATNDGVWEWDIDSGQLTLSQRWSSMLGLPHDEGRRGLDDWLALIHEDDRADVQRSLYQHLDGLTASVTVEYRIRDARGAWRMVLCRGLCQRNERGVAIRMAGTQTDTTEQRLGDPMTLLPNGAYLELLLQECLVRSPRPPLALVKFQLLNVASLFDGIAVDDAVGALRRLVQRMRQQLPPRVALIALPEHTFAMVFETDEVARLDEALEPLEALLSQPVEIDGQQVWLSHVSGVAVLDPAEPVSVDEWRHQSRLALANARLSDVGSRRYYSESLRQWERQNSRAEQLIRGALATNGVRCFVQPIVDSSTGEVRGFEALMRLYDPTEGIVAPASFIEVAERSGLIAPLWEMLMEQALPLLRDDIVRERFGGDFLLSVNLSTRQLMDPRLLDDMIAASRRHGVPHTRLQIEVTETSVLSDPIKAFHSLDRIREAGISVALDDFGSGYSSLAQLTSMPMDTVKIDRELVMNVTSLPRKRHVLSAVVALCQRLDYGIVVEGVEERETLEILHDWGATDIQGYIYSRPLPLDRLVQDFRPPKPYLAGLSSVSLARGTSLRVP</sequence>
<dbReference type="Pfam" id="PF08447">
    <property type="entry name" value="PAS_3"/>
    <property type="match status" value="1"/>
</dbReference>
<name>A0ABT6I9G2_9GAMM</name>
<dbReference type="SMART" id="SM00267">
    <property type="entry name" value="GGDEF"/>
    <property type="match status" value="1"/>
</dbReference>
<feature type="coiled-coil region" evidence="1">
    <location>
        <begin position="59"/>
        <end position="86"/>
    </location>
</feature>
<evidence type="ECO:0000256" key="1">
    <source>
        <dbReference type="SAM" id="Coils"/>
    </source>
</evidence>
<proteinExistence type="predicted"/>
<dbReference type="RefSeq" id="WP_110714659.1">
    <property type="nucleotide sequence ID" value="NZ_PGFS01000001.1"/>
</dbReference>
<reference evidence="3" key="2">
    <citation type="submission" date="2017-11" db="EMBL/GenBank/DDBJ databases">
        <authorList>
            <person name="Das S.K."/>
        </authorList>
    </citation>
    <scope>NUCLEOTIDE SEQUENCE</scope>
    <source>
        <strain evidence="3">S4-41</strain>
    </source>
</reference>
<dbReference type="CDD" id="cd01948">
    <property type="entry name" value="EAL"/>
    <property type="match status" value="1"/>
</dbReference>
<dbReference type="Gene3D" id="3.30.70.270">
    <property type="match status" value="1"/>
</dbReference>
<organism evidence="3 4">
    <name type="scientific">Salinicola acroporae</name>
    <dbReference type="NCBI Taxonomy" id="1541440"/>
    <lineage>
        <taxon>Bacteria</taxon>
        <taxon>Pseudomonadati</taxon>
        <taxon>Pseudomonadota</taxon>
        <taxon>Gammaproteobacteria</taxon>
        <taxon>Oceanospirillales</taxon>
        <taxon>Halomonadaceae</taxon>
        <taxon>Salinicola</taxon>
    </lineage>
</organism>
<dbReference type="InterPro" id="IPR043128">
    <property type="entry name" value="Rev_trsase/Diguanyl_cyclase"/>
</dbReference>
<dbReference type="Proteomes" id="UP001162135">
    <property type="component" value="Unassembled WGS sequence"/>
</dbReference>
<dbReference type="PANTHER" id="PTHR33121:SF79">
    <property type="entry name" value="CYCLIC DI-GMP PHOSPHODIESTERASE PDED-RELATED"/>
    <property type="match status" value="1"/>
</dbReference>
<reference evidence="3" key="1">
    <citation type="journal article" date="2015" name="Antonie Van Leeuwenhoek">
        <title>Comparative 16S rRNA signatures and multilocus sequence analysis for the genus Salinicola and description of Salinicola acroporae sp. nov., isolated from coral Acropora digitifera.</title>
        <authorList>
            <person name="Lepcha R.T."/>
            <person name="Poddar A."/>
            <person name="Schumann P."/>
            <person name="Das S.K."/>
        </authorList>
    </citation>
    <scope>NUCLEOTIDE SEQUENCE</scope>
    <source>
        <strain evidence="3">S4-41</strain>
    </source>
</reference>
<dbReference type="InterPro" id="IPR000160">
    <property type="entry name" value="GGDEF_dom"/>
</dbReference>
<feature type="domain" description="EAL" evidence="2">
    <location>
        <begin position="373"/>
        <end position="629"/>
    </location>
</feature>
<dbReference type="PROSITE" id="PS50883">
    <property type="entry name" value="EAL"/>
    <property type="match status" value="1"/>
</dbReference>
<dbReference type="SMART" id="SM00091">
    <property type="entry name" value="PAS"/>
    <property type="match status" value="1"/>
</dbReference>
<dbReference type="InterPro" id="IPR050706">
    <property type="entry name" value="Cyclic-di-GMP_PDE-like"/>
</dbReference>
<dbReference type="InterPro" id="IPR035965">
    <property type="entry name" value="PAS-like_dom_sf"/>
</dbReference>
<dbReference type="InterPro" id="IPR035919">
    <property type="entry name" value="EAL_sf"/>
</dbReference>
<dbReference type="InterPro" id="IPR013655">
    <property type="entry name" value="PAS_fold_3"/>
</dbReference>
<dbReference type="InterPro" id="IPR029787">
    <property type="entry name" value="Nucleotide_cyclase"/>
</dbReference>
<accession>A0ABT6I9G2</accession>
<keyword evidence="4" id="KW-1185">Reference proteome</keyword>
<keyword evidence="1" id="KW-0175">Coiled coil</keyword>
<dbReference type="SMART" id="SM00052">
    <property type="entry name" value="EAL"/>
    <property type="match status" value="1"/>
</dbReference>
<evidence type="ECO:0000313" key="3">
    <source>
        <dbReference type="EMBL" id="MDH4574122.1"/>
    </source>
</evidence>
<dbReference type="Gene3D" id="3.30.450.20">
    <property type="entry name" value="PAS domain"/>
    <property type="match status" value="1"/>
</dbReference>
<evidence type="ECO:0000259" key="2">
    <source>
        <dbReference type="PROSITE" id="PS50883"/>
    </source>
</evidence>
<dbReference type="SUPFAM" id="SSF55073">
    <property type="entry name" value="Nucleotide cyclase"/>
    <property type="match status" value="1"/>
</dbReference>
<protein>
    <recommendedName>
        <fullName evidence="2">EAL domain-containing protein</fullName>
    </recommendedName>
</protein>
<comment type="caution">
    <text evidence="3">The sequence shown here is derived from an EMBL/GenBank/DDBJ whole genome shotgun (WGS) entry which is preliminary data.</text>
</comment>
<dbReference type="Gene3D" id="3.20.20.450">
    <property type="entry name" value="EAL domain"/>
    <property type="match status" value="1"/>
</dbReference>
<dbReference type="PANTHER" id="PTHR33121">
    <property type="entry name" value="CYCLIC DI-GMP PHOSPHODIESTERASE PDEF"/>
    <property type="match status" value="1"/>
</dbReference>
<gene>
    <name evidence="3" type="ORF">CUR86_17985</name>
</gene>